<dbReference type="Pfam" id="PF13669">
    <property type="entry name" value="Glyoxalase_4"/>
    <property type="match status" value="1"/>
</dbReference>
<protein>
    <submittedName>
        <fullName evidence="1">Glyoxalase/Bleomycin resistance protein/Dioxygenase superfamily protein</fullName>
    </submittedName>
</protein>
<evidence type="ECO:0000313" key="2">
    <source>
        <dbReference type="Proteomes" id="UP000183129"/>
    </source>
</evidence>
<organism evidence="1 2">
    <name type="scientific">Pedobacter antarcticus</name>
    <dbReference type="NCBI Taxonomy" id="34086"/>
    <lineage>
        <taxon>Bacteria</taxon>
        <taxon>Pseudomonadati</taxon>
        <taxon>Bacteroidota</taxon>
        <taxon>Sphingobacteriia</taxon>
        <taxon>Sphingobacteriales</taxon>
        <taxon>Sphingobacteriaceae</taxon>
        <taxon>Pedobacter</taxon>
    </lineage>
</organism>
<name>A0A1I2EQY3_9SPHI</name>
<gene>
    <name evidence="1" type="ORF">SAMN03003324_01938</name>
</gene>
<proteinExistence type="predicted"/>
<accession>A0A1I2EQY3</accession>
<dbReference type="InterPro" id="IPR029068">
    <property type="entry name" value="Glyas_Bleomycin-R_OHBP_Dase"/>
</dbReference>
<keyword evidence="1" id="KW-0560">Oxidoreductase</keyword>
<keyword evidence="1" id="KW-0223">Dioxygenase</keyword>
<dbReference type="RefSeq" id="WP_037442751.1">
    <property type="nucleotide sequence ID" value="NZ_FNGZ01000006.1"/>
</dbReference>
<dbReference type="GO" id="GO:0051213">
    <property type="term" value="F:dioxygenase activity"/>
    <property type="evidence" value="ECO:0007669"/>
    <property type="project" value="UniProtKB-KW"/>
</dbReference>
<dbReference type="EMBL" id="FONS01000003">
    <property type="protein sequence ID" value="SFE94878.1"/>
    <property type="molecule type" value="Genomic_DNA"/>
</dbReference>
<reference evidence="1 2" key="1">
    <citation type="submission" date="2016-10" db="EMBL/GenBank/DDBJ databases">
        <authorList>
            <person name="de Groot N.N."/>
        </authorList>
    </citation>
    <scope>NUCLEOTIDE SEQUENCE [LARGE SCALE GENOMIC DNA]</scope>
    <source>
        <strain evidence="1 2">ATCC 51969</strain>
    </source>
</reference>
<dbReference type="Proteomes" id="UP000183129">
    <property type="component" value="Unassembled WGS sequence"/>
</dbReference>
<sequence length="180" mass="20619">MKNDLMPITDIWAKTFQMCWVTNDFDKAKDLLKAKFDIPKFMVIRDLVPIDQVFEGQTTTDCKFHAAWANGGNFDLEIIQPTGGPLLEFYGEKLSKDKFDLQFHHVGVRYDDDLDGYNNAIAALESKGFEVRMSAGIKDLTKYCYVDMREMLGHYLEIIYFNKAGVDLMATLVTNDFDGE</sequence>
<dbReference type="AlphaFoldDB" id="A0A1I2EQY3"/>
<dbReference type="STRING" id="34086.SAMN04488084_10661"/>
<dbReference type="SUPFAM" id="SSF54593">
    <property type="entry name" value="Glyoxalase/Bleomycin resistance protein/Dihydroxybiphenyl dioxygenase"/>
    <property type="match status" value="1"/>
</dbReference>
<evidence type="ECO:0000313" key="1">
    <source>
        <dbReference type="EMBL" id="SFE94878.1"/>
    </source>
</evidence>
<dbReference type="Gene3D" id="3.10.180.10">
    <property type="entry name" value="2,3-Dihydroxybiphenyl 1,2-Dioxygenase, domain 1"/>
    <property type="match status" value="1"/>
</dbReference>